<proteinExistence type="predicted"/>
<sequence>MFPSRTKLTPDSVTAEWHRQRHIQPTEVLICHHWEGTALHKKGTLLQLTTAGAGDWCQDLPRKPCFLENMPVSQFLFIRMFQANTHSKSIHH</sequence>
<name>A0AAQ4EIW7_AMBAM</name>
<dbReference type="Proteomes" id="UP001321473">
    <property type="component" value="Unassembled WGS sequence"/>
</dbReference>
<protein>
    <submittedName>
        <fullName evidence="1">Uncharacterized protein</fullName>
    </submittedName>
</protein>
<dbReference type="AlphaFoldDB" id="A0AAQ4EIW7"/>
<comment type="caution">
    <text evidence="1">The sequence shown here is derived from an EMBL/GenBank/DDBJ whole genome shotgun (WGS) entry which is preliminary data.</text>
</comment>
<dbReference type="EMBL" id="JARKHS020015186">
    <property type="protein sequence ID" value="KAK8774652.1"/>
    <property type="molecule type" value="Genomic_DNA"/>
</dbReference>
<evidence type="ECO:0000313" key="2">
    <source>
        <dbReference type="Proteomes" id="UP001321473"/>
    </source>
</evidence>
<evidence type="ECO:0000313" key="1">
    <source>
        <dbReference type="EMBL" id="KAK8774652.1"/>
    </source>
</evidence>
<keyword evidence="2" id="KW-1185">Reference proteome</keyword>
<gene>
    <name evidence="1" type="ORF">V5799_010816</name>
</gene>
<reference evidence="1 2" key="1">
    <citation type="journal article" date="2023" name="Arcadia Sci">
        <title>De novo assembly of a long-read Amblyomma americanum tick genome.</title>
        <authorList>
            <person name="Chou S."/>
            <person name="Poskanzer K.E."/>
            <person name="Rollins M."/>
            <person name="Thuy-Boun P.S."/>
        </authorList>
    </citation>
    <scope>NUCLEOTIDE SEQUENCE [LARGE SCALE GENOMIC DNA]</scope>
    <source>
        <strain evidence="1">F_SG_1</strain>
        <tissue evidence="1">Salivary glands</tissue>
    </source>
</reference>
<organism evidence="1 2">
    <name type="scientific">Amblyomma americanum</name>
    <name type="common">Lone star tick</name>
    <dbReference type="NCBI Taxonomy" id="6943"/>
    <lineage>
        <taxon>Eukaryota</taxon>
        <taxon>Metazoa</taxon>
        <taxon>Ecdysozoa</taxon>
        <taxon>Arthropoda</taxon>
        <taxon>Chelicerata</taxon>
        <taxon>Arachnida</taxon>
        <taxon>Acari</taxon>
        <taxon>Parasitiformes</taxon>
        <taxon>Ixodida</taxon>
        <taxon>Ixodoidea</taxon>
        <taxon>Ixodidae</taxon>
        <taxon>Amblyomminae</taxon>
        <taxon>Amblyomma</taxon>
    </lineage>
</organism>
<accession>A0AAQ4EIW7</accession>